<dbReference type="Gene3D" id="3.40.50.12780">
    <property type="entry name" value="N-terminal domain of ligase-like"/>
    <property type="match status" value="1"/>
</dbReference>
<gene>
    <name evidence="2" type="ORF">H9L42_09000</name>
</gene>
<dbReference type="SUPFAM" id="SSF56801">
    <property type="entry name" value="Acetyl-CoA synthetase-like"/>
    <property type="match status" value="1"/>
</dbReference>
<proteinExistence type="predicted"/>
<reference evidence="2" key="1">
    <citation type="submission" date="2020-08" db="EMBL/GenBank/DDBJ databases">
        <title>Genome public.</title>
        <authorList>
            <person name="Liu C."/>
            <person name="Sun Q."/>
        </authorList>
    </citation>
    <scope>NUCLEOTIDE SEQUENCE</scope>
    <source>
        <strain evidence="2">BX12</strain>
    </source>
</reference>
<dbReference type="AlphaFoldDB" id="A0A923NJ06"/>
<dbReference type="Proteomes" id="UP000602647">
    <property type="component" value="Unassembled WGS sequence"/>
</dbReference>
<dbReference type="EMBL" id="JACRYT010000008">
    <property type="protein sequence ID" value="MBC6679966.1"/>
    <property type="molecule type" value="Genomic_DNA"/>
</dbReference>
<evidence type="ECO:0000313" key="2">
    <source>
        <dbReference type="EMBL" id="MBC6679966.1"/>
    </source>
</evidence>
<comment type="caution">
    <text evidence="2">The sequence shown here is derived from an EMBL/GenBank/DDBJ whole genome shotgun (WGS) entry which is preliminary data.</text>
</comment>
<keyword evidence="3" id="KW-1185">Reference proteome</keyword>
<evidence type="ECO:0000313" key="3">
    <source>
        <dbReference type="Proteomes" id="UP000602647"/>
    </source>
</evidence>
<dbReference type="InterPro" id="IPR053158">
    <property type="entry name" value="CapK_Type1_Caps_Biosynth"/>
</dbReference>
<feature type="domain" description="AMP-dependent synthetase/ligase" evidence="1">
    <location>
        <begin position="89"/>
        <end position="287"/>
    </location>
</feature>
<organism evidence="2 3">
    <name type="scientific">Zhenpiania hominis</name>
    <dbReference type="NCBI Taxonomy" id="2763644"/>
    <lineage>
        <taxon>Bacteria</taxon>
        <taxon>Bacillati</taxon>
        <taxon>Bacillota</taxon>
        <taxon>Clostridia</taxon>
        <taxon>Peptostreptococcales</taxon>
        <taxon>Anaerovoracaceae</taxon>
        <taxon>Zhenpiania</taxon>
    </lineage>
</organism>
<sequence>MKPYLDLWTCRKLGVKKLTRESLEDWQLSRIRETFQWAVSQSPFYAELYQGMKVDTWEDFRQLPFTSPEDVCACGLEMVCVSQSEISRIVTMQTSGTTGLPKRIYFTQDDQELTTDFFHNGMQLMADASDTVMILMPCRRPGSIGDLLKRGVERFGAKVVAYGLPDGSDYGRILQIMEESGVTCAVALPGHMAELAKRAEAGNYQIPLRTVLLSADYVSAESRHRIRNAWDCRIFEHYGMTEMGLGCAVSCPALEGCHIREADLYLEIIDPKTGEVLPDGQEGEIVFTTLTRKGMPFIRYRTGDRSRFLTEPCVCGSNLKRISRVGDRQMAKGQWQEKQQE</sequence>
<dbReference type="GO" id="GO:0016874">
    <property type="term" value="F:ligase activity"/>
    <property type="evidence" value="ECO:0007669"/>
    <property type="project" value="UniProtKB-KW"/>
</dbReference>
<keyword evidence="2" id="KW-0436">Ligase</keyword>
<dbReference type="Pfam" id="PF00501">
    <property type="entry name" value="AMP-binding"/>
    <property type="match status" value="1"/>
</dbReference>
<protein>
    <submittedName>
        <fullName evidence="2">Phenylacetate--CoA ligase family protein</fullName>
    </submittedName>
</protein>
<dbReference type="InterPro" id="IPR042099">
    <property type="entry name" value="ANL_N_sf"/>
</dbReference>
<dbReference type="InterPro" id="IPR000873">
    <property type="entry name" value="AMP-dep_synth/lig_dom"/>
</dbReference>
<dbReference type="PANTHER" id="PTHR36932:SF1">
    <property type="entry name" value="CAPSULAR POLYSACCHARIDE BIOSYNTHESIS PROTEIN"/>
    <property type="match status" value="1"/>
</dbReference>
<accession>A0A923NJ06</accession>
<dbReference type="NCBIfam" id="NF045666">
    <property type="entry name" value="DVU1553_fam_AMP"/>
    <property type="match status" value="1"/>
</dbReference>
<dbReference type="PANTHER" id="PTHR36932">
    <property type="entry name" value="CAPSULAR POLYSACCHARIDE BIOSYNTHESIS PROTEIN"/>
    <property type="match status" value="1"/>
</dbReference>
<dbReference type="RefSeq" id="WP_187303070.1">
    <property type="nucleotide sequence ID" value="NZ_JACRYT010000008.1"/>
</dbReference>
<evidence type="ECO:0000259" key="1">
    <source>
        <dbReference type="Pfam" id="PF00501"/>
    </source>
</evidence>
<name>A0A923NJ06_9FIRM</name>